<dbReference type="GeneID" id="3554582"/>
<dbReference type="RefSeq" id="XP_821659.1">
    <property type="nucleotide sequence ID" value="XM_816566.1"/>
</dbReference>
<accession>Q4E4T8</accession>
<name>Q4E4T8_TRYCC</name>
<keyword evidence="2" id="KW-1185">Reference proteome</keyword>
<organism evidence="1 2">
    <name type="scientific">Trypanosoma cruzi (strain CL Brener)</name>
    <dbReference type="NCBI Taxonomy" id="353153"/>
    <lineage>
        <taxon>Eukaryota</taxon>
        <taxon>Discoba</taxon>
        <taxon>Euglenozoa</taxon>
        <taxon>Kinetoplastea</taxon>
        <taxon>Metakinetoplastina</taxon>
        <taxon>Trypanosomatida</taxon>
        <taxon>Trypanosomatidae</taxon>
        <taxon>Trypanosoma</taxon>
        <taxon>Schizotrypanum</taxon>
    </lineage>
</organism>
<dbReference type="eggNOG" id="ENOG502S8EY">
    <property type="taxonomic scope" value="Eukaryota"/>
</dbReference>
<proteinExistence type="predicted"/>
<dbReference type="AlphaFoldDB" id="Q4E4T8"/>
<dbReference type="KEGG" id="tcr:508461.234"/>
<sequence length="112" mass="12537">MAAQCGEAPAPWDELRFLNECLVDALAVHLLVSRSFVRGTDGEGGETCYCSLLEEEVQVYLRQLLQKYTSSAAMRKKLKSARSLYHLQCLTDVKAREEFVLIAAHPSFAETI</sequence>
<comment type="caution">
    <text evidence="1">The sequence shown here is derived from an EMBL/GenBank/DDBJ whole genome shotgun (WGS) entry which is preliminary data.</text>
</comment>
<gene>
    <name evidence="1" type="ORF">Tc00.1047053508461.234</name>
</gene>
<dbReference type="OMA" id="NAVQVHY"/>
<dbReference type="InParanoid" id="Q4E4T8"/>
<evidence type="ECO:0000313" key="2">
    <source>
        <dbReference type="Proteomes" id="UP000002296"/>
    </source>
</evidence>
<evidence type="ECO:0000313" key="1">
    <source>
        <dbReference type="EMBL" id="EAN99808.1"/>
    </source>
</evidence>
<dbReference type="EMBL" id="AAHK01000010">
    <property type="protein sequence ID" value="EAN99808.1"/>
    <property type="molecule type" value="Genomic_DNA"/>
</dbReference>
<dbReference type="PaxDb" id="353153-Q4E4T8"/>
<reference evidence="1 2" key="1">
    <citation type="journal article" date="2005" name="Science">
        <title>The genome sequence of Trypanosoma cruzi, etiologic agent of Chagas disease.</title>
        <authorList>
            <person name="El-Sayed N.M."/>
            <person name="Myler P.J."/>
            <person name="Bartholomeu D.C."/>
            <person name="Nilsson D."/>
            <person name="Aggarwal G."/>
            <person name="Tran A.N."/>
            <person name="Ghedin E."/>
            <person name="Worthey E.A."/>
            <person name="Delcher A.L."/>
            <person name="Blandin G."/>
            <person name="Westenberger S.J."/>
            <person name="Caler E."/>
            <person name="Cerqueira G.C."/>
            <person name="Branche C."/>
            <person name="Haas B."/>
            <person name="Anupama A."/>
            <person name="Arner E."/>
            <person name="Aslund L."/>
            <person name="Attipoe P."/>
            <person name="Bontempi E."/>
            <person name="Bringaud F."/>
            <person name="Burton P."/>
            <person name="Cadag E."/>
            <person name="Campbell D.A."/>
            <person name="Carrington M."/>
            <person name="Crabtree J."/>
            <person name="Darban H."/>
            <person name="da Silveira J.F."/>
            <person name="de Jong P."/>
            <person name="Edwards K."/>
            <person name="Englund P.T."/>
            <person name="Fazelina G."/>
            <person name="Feldblyum T."/>
            <person name="Ferella M."/>
            <person name="Frasch A.C."/>
            <person name="Gull K."/>
            <person name="Horn D."/>
            <person name="Hou L."/>
            <person name="Huang Y."/>
            <person name="Kindlund E."/>
            <person name="Klingbeil M."/>
            <person name="Kluge S."/>
            <person name="Koo H."/>
            <person name="Lacerda D."/>
            <person name="Levin M.J."/>
            <person name="Lorenzi H."/>
            <person name="Louie T."/>
            <person name="Machado C.R."/>
            <person name="McCulloch R."/>
            <person name="McKenna A."/>
            <person name="Mizuno Y."/>
            <person name="Mottram J.C."/>
            <person name="Nelson S."/>
            <person name="Ochaya S."/>
            <person name="Osoegawa K."/>
            <person name="Pai G."/>
            <person name="Parsons M."/>
            <person name="Pentony M."/>
            <person name="Pettersson U."/>
            <person name="Pop M."/>
            <person name="Ramirez J.L."/>
            <person name="Rinta J."/>
            <person name="Robertson L."/>
            <person name="Salzberg S.L."/>
            <person name="Sanchez D.O."/>
            <person name="Seyler A."/>
            <person name="Sharma R."/>
            <person name="Shetty J."/>
            <person name="Simpson A.J."/>
            <person name="Sisk E."/>
            <person name="Tammi M.T."/>
            <person name="Tarleton R."/>
            <person name="Teixeira S."/>
            <person name="Van Aken S."/>
            <person name="Vogt C."/>
            <person name="Ward P.N."/>
            <person name="Wickstead B."/>
            <person name="Wortman J."/>
            <person name="White O."/>
            <person name="Fraser C.M."/>
            <person name="Stuart K.D."/>
            <person name="Andersson B."/>
        </authorList>
    </citation>
    <scope>NUCLEOTIDE SEQUENCE [LARGE SCALE GENOMIC DNA]</scope>
    <source>
        <strain evidence="1 2">CL Brener</strain>
    </source>
</reference>
<protein>
    <submittedName>
        <fullName evidence="1">Uncharacterized protein</fullName>
    </submittedName>
</protein>
<dbReference type="Proteomes" id="UP000002296">
    <property type="component" value="Unassembled WGS sequence"/>
</dbReference>